<comment type="subcellular location">
    <subcellularLocation>
        <location evidence="1">Cell membrane</location>
        <topology evidence="1">Multi-pass membrane protein</topology>
    </subcellularLocation>
</comment>
<gene>
    <name evidence="9" type="ORF">CHR61_02445</name>
</gene>
<proteinExistence type="inferred from homology"/>
<evidence type="ECO:0000313" key="9">
    <source>
        <dbReference type="EMBL" id="PDX90503.1"/>
    </source>
</evidence>
<dbReference type="InterPro" id="IPR050250">
    <property type="entry name" value="Macrolide_Exporter_MacB"/>
</dbReference>
<evidence type="ECO:0000256" key="3">
    <source>
        <dbReference type="ARBA" id="ARBA00022692"/>
    </source>
</evidence>
<dbReference type="Pfam" id="PF02687">
    <property type="entry name" value="FtsX"/>
    <property type="match status" value="2"/>
</dbReference>
<feature type="domain" description="ABC3 transporter permease C-terminal" evidence="8">
    <location>
        <begin position="673"/>
        <end position="783"/>
    </location>
</feature>
<feature type="transmembrane region" description="Helical" evidence="7">
    <location>
        <begin position="764"/>
        <end position="784"/>
    </location>
</feature>
<evidence type="ECO:0000256" key="5">
    <source>
        <dbReference type="ARBA" id="ARBA00023136"/>
    </source>
</evidence>
<feature type="domain" description="ABC3 transporter permease C-terminal" evidence="8">
    <location>
        <begin position="265"/>
        <end position="368"/>
    </location>
</feature>
<feature type="transmembrane region" description="Helical" evidence="7">
    <location>
        <begin position="722"/>
        <end position="744"/>
    </location>
</feature>
<dbReference type="EMBL" id="NOUW01000007">
    <property type="protein sequence ID" value="PDX90503.1"/>
    <property type="molecule type" value="Genomic_DNA"/>
</dbReference>
<comment type="similarity">
    <text evidence="6">Belongs to the ABC-4 integral membrane protein family.</text>
</comment>
<keyword evidence="5 7" id="KW-0472">Membrane</keyword>
<feature type="transmembrane region" description="Helical" evidence="7">
    <location>
        <begin position="255"/>
        <end position="280"/>
    </location>
</feature>
<evidence type="ECO:0000256" key="2">
    <source>
        <dbReference type="ARBA" id="ARBA00022475"/>
    </source>
</evidence>
<evidence type="ECO:0000256" key="7">
    <source>
        <dbReference type="SAM" id="Phobius"/>
    </source>
</evidence>
<evidence type="ECO:0000313" key="10">
    <source>
        <dbReference type="Proteomes" id="UP000220438"/>
    </source>
</evidence>
<feature type="transmembrane region" description="Helical" evidence="7">
    <location>
        <begin position="341"/>
        <end position="359"/>
    </location>
</feature>
<dbReference type="RefSeq" id="WP_097770122.1">
    <property type="nucleotide sequence ID" value="NZ_NOUW01000007.1"/>
</dbReference>
<dbReference type="Proteomes" id="UP000220438">
    <property type="component" value="Unassembled WGS sequence"/>
</dbReference>
<dbReference type="GO" id="GO:0005886">
    <property type="term" value="C:plasma membrane"/>
    <property type="evidence" value="ECO:0007669"/>
    <property type="project" value="UniProtKB-SubCell"/>
</dbReference>
<evidence type="ECO:0000256" key="6">
    <source>
        <dbReference type="ARBA" id="ARBA00038076"/>
    </source>
</evidence>
<dbReference type="AlphaFoldDB" id="A0A2A7BGL3"/>
<keyword evidence="3 7" id="KW-0812">Transmembrane</keyword>
<reference evidence="9 10" key="1">
    <citation type="journal article" date="2017" name="Front. Microbiol.">
        <title>New Insights into the Diversity of the Genus Faecalibacterium.</title>
        <authorList>
            <person name="Benevides L."/>
            <person name="Burman S."/>
            <person name="Martin R."/>
            <person name="Robert V."/>
            <person name="Thomas M."/>
            <person name="Miquel S."/>
            <person name="Chain F."/>
            <person name="Sokol H."/>
            <person name="Bermudez-Humaran L.G."/>
            <person name="Morrison M."/>
            <person name="Langella P."/>
            <person name="Azevedo V.A."/>
            <person name="Chatel J.M."/>
            <person name="Soares S."/>
        </authorList>
    </citation>
    <scope>NUCLEOTIDE SEQUENCE [LARGE SCALE GENOMIC DNA]</scope>
    <source>
        <strain evidence="9 10">AHMP21</strain>
    </source>
</reference>
<feature type="transmembrane region" description="Helical" evidence="7">
    <location>
        <begin position="314"/>
        <end position="335"/>
    </location>
</feature>
<protein>
    <submittedName>
        <fullName evidence="9">ABC transporter permease</fullName>
    </submittedName>
</protein>
<feature type="transmembrane region" description="Helical" evidence="7">
    <location>
        <begin position="29"/>
        <end position="53"/>
    </location>
</feature>
<dbReference type="PANTHER" id="PTHR30572:SF4">
    <property type="entry name" value="ABC TRANSPORTER PERMEASE YTRF"/>
    <property type="match status" value="1"/>
</dbReference>
<dbReference type="PANTHER" id="PTHR30572">
    <property type="entry name" value="MEMBRANE COMPONENT OF TRANSPORTER-RELATED"/>
    <property type="match status" value="1"/>
</dbReference>
<feature type="transmembrane region" description="Helical" evidence="7">
    <location>
        <begin position="669"/>
        <end position="696"/>
    </location>
</feature>
<sequence>MTLPFENDTNSFIKKLASAQLKKERLKKIFTIVAISLATFLMASVLLLVSGIITVNQNGGNNITGSYHALISSIEKEQYQKLSDDVRVDLCGFTASIGSVKSGNDRLNISYSNNDALTLNGLSVSEGKMPEKDNEILIEQEYLIRQKINAKIGDTILLPGPNNGEEKSFIITGYLKTGAKGTDRSLYAAMVSEEYFLKMDGWNNFSPAVMLRVNLDAKTNFEDVKSLISEIAADAGCKATPSYNEAYLNLSQPSVLMVMAAVAGLVVIVIAGILVIYNIFYISIINSIKEYGQLRTIGMTAKQIQRLVLREGTLLMLPAIPIGLIAGIVVAYILIPHGFELWNVLWICPIVVALTYATVRLSIKKPAKIAATVSPIEASRYEQNNQPKCKHRQHKLTPGSLAVNQALRYKKKNILTVASLVLTGVLLLGLSSVLSSINAKDMSLSGFARGQFILRISNQELLENPLEILQKSSPFTEEVEKELSQLSGVQRIMNDQHLPVSYDLQAMESDAEIVGFEKADMTLLQSCILNGEISDYEQMATENQMVIGRPNDFEKYFGIRPEVGSSIPLKIFDGEHTKNLEFEIAAVLDESKIGNNGDKIDMLLLPVDSMQKIAHSNLTYQYVICVEDSFEQQAENEIDQIVSDNPRLSIDSLSAAIAQNENFLQGTQLALTIAIVLIGCFSVMNLLNTILTGIIVRRKEFSLMRSVGMSQKQLSVMVHKEGLIVVGIGLVLSVIIGGGIGYVLCSFLKNNLMNYLNYQFPLGITILYCAIVILCSVLITTGALKQQSKLSMMEALR</sequence>
<dbReference type="GO" id="GO:0022857">
    <property type="term" value="F:transmembrane transporter activity"/>
    <property type="evidence" value="ECO:0007669"/>
    <property type="project" value="TreeGrafter"/>
</dbReference>
<feature type="transmembrane region" description="Helical" evidence="7">
    <location>
        <begin position="414"/>
        <end position="434"/>
    </location>
</feature>
<comment type="caution">
    <text evidence="9">The sequence shown here is derived from an EMBL/GenBank/DDBJ whole genome shotgun (WGS) entry which is preliminary data.</text>
</comment>
<keyword evidence="2" id="KW-1003">Cell membrane</keyword>
<evidence type="ECO:0000256" key="4">
    <source>
        <dbReference type="ARBA" id="ARBA00022989"/>
    </source>
</evidence>
<evidence type="ECO:0000259" key="8">
    <source>
        <dbReference type="Pfam" id="PF02687"/>
    </source>
</evidence>
<name>A0A2A7BGL3_9FIRM</name>
<keyword evidence="4 7" id="KW-1133">Transmembrane helix</keyword>
<organism evidence="9 10">
    <name type="scientific">Faecalibacterium prausnitzii</name>
    <dbReference type="NCBI Taxonomy" id="853"/>
    <lineage>
        <taxon>Bacteria</taxon>
        <taxon>Bacillati</taxon>
        <taxon>Bacillota</taxon>
        <taxon>Clostridia</taxon>
        <taxon>Eubacteriales</taxon>
        <taxon>Oscillospiraceae</taxon>
        <taxon>Faecalibacterium</taxon>
    </lineage>
</organism>
<accession>A0A2A7BGL3</accession>
<evidence type="ECO:0000256" key="1">
    <source>
        <dbReference type="ARBA" id="ARBA00004651"/>
    </source>
</evidence>
<dbReference type="InterPro" id="IPR003838">
    <property type="entry name" value="ABC3_permease_C"/>
</dbReference>